<dbReference type="InterPro" id="IPR024078">
    <property type="entry name" value="LmbE-like_dom_sf"/>
</dbReference>
<dbReference type="EMBL" id="ADVR01000024">
    <property type="protein sequence ID" value="EFO81133.1"/>
    <property type="molecule type" value="Genomic_DNA"/>
</dbReference>
<dbReference type="HOGENOM" id="CLU_049311_3_2_0"/>
<comment type="caution">
    <text evidence="1">The sequence shown here is derived from an EMBL/GenBank/DDBJ whole genome shotgun (WGS) entry which is preliminary data.</text>
</comment>
<sequence length="246" mass="27394">MSTNPEPIDRKTALVVVAHPDDAEFGCGATLAAWAKEGWQITLVICTDGSSGGPDEATDVRDELRYQLSATRKREQTAAAKVLGIHEVIHLNYPDGTLMPTIELRREIVRLIRQTRAYRVVCQSPDRVWEPQYMIGRFHPDHLAAGEATLAAVYPAAQNPWDFPELMAEGLTPSRVKEIYIVNAPHHNYAVDISATFEQKLAALACHVSQLGTDQTQLAERVRTWAVERGQAFGVPMAEIFHRVEN</sequence>
<protein>
    <submittedName>
        <fullName evidence="1">LmbE family protein</fullName>
    </submittedName>
</protein>
<dbReference type="PANTHER" id="PTHR12993:SF28">
    <property type="entry name" value="LMBE FAMILY PROTEIN"/>
    <property type="match status" value="1"/>
</dbReference>
<reference evidence="1 2" key="1">
    <citation type="journal article" date="2011" name="J. Bacteriol.">
        <title>Draft genome sequence of the anoxygenic filamentous phototrophic bacterium Oscillochloris trichoides subsp. DG-6.</title>
        <authorList>
            <person name="Kuznetsov B.B."/>
            <person name="Ivanovsky R.N."/>
            <person name="Keppen O.I."/>
            <person name="Sukhacheva M.V."/>
            <person name="Bumazhkin B.K."/>
            <person name="Patutina E.O."/>
            <person name="Beletsky A.V."/>
            <person name="Mardanov A.V."/>
            <person name="Baslerov R.V."/>
            <person name="Panteleeva A.N."/>
            <person name="Kolganova T.V."/>
            <person name="Ravin N.V."/>
            <person name="Skryabin K.G."/>
        </authorList>
    </citation>
    <scope>NUCLEOTIDE SEQUENCE [LARGE SCALE GENOMIC DNA]</scope>
    <source>
        <strain evidence="1 2">DG-6</strain>
    </source>
</reference>
<dbReference type="Gene3D" id="3.40.50.10320">
    <property type="entry name" value="LmbE-like"/>
    <property type="match status" value="1"/>
</dbReference>
<organism evidence="1 2">
    <name type="scientific">Oscillochloris trichoides DG-6</name>
    <dbReference type="NCBI Taxonomy" id="765420"/>
    <lineage>
        <taxon>Bacteria</taxon>
        <taxon>Bacillati</taxon>
        <taxon>Chloroflexota</taxon>
        <taxon>Chloroflexia</taxon>
        <taxon>Chloroflexales</taxon>
        <taxon>Chloroflexineae</taxon>
        <taxon>Oscillochloridaceae</taxon>
        <taxon>Oscillochloris</taxon>
    </lineage>
</organism>
<dbReference type="InterPro" id="IPR003737">
    <property type="entry name" value="GlcNAc_PI_deacetylase-related"/>
</dbReference>
<dbReference type="STRING" id="765420.OSCT_0989"/>
<dbReference type="AlphaFoldDB" id="E1ICD8"/>
<dbReference type="PANTHER" id="PTHR12993">
    <property type="entry name" value="N-ACETYLGLUCOSAMINYL-PHOSPHATIDYLINOSITOL DE-N-ACETYLASE-RELATED"/>
    <property type="match status" value="1"/>
</dbReference>
<keyword evidence="2" id="KW-1185">Reference proteome</keyword>
<proteinExistence type="predicted"/>
<evidence type="ECO:0000313" key="1">
    <source>
        <dbReference type="EMBL" id="EFO81133.1"/>
    </source>
</evidence>
<dbReference type="Proteomes" id="UP000054010">
    <property type="component" value="Unassembled WGS sequence"/>
</dbReference>
<dbReference type="Pfam" id="PF02585">
    <property type="entry name" value="PIG-L"/>
    <property type="match status" value="1"/>
</dbReference>
<evidence type="ECO:0000313" key="2">
    <source>
        <dbReference type="Proteomes" id="UP000054010"/>
    </source>
</evidence>
<gene>
    <name evidence="1" type="ORF">OSCT_0989</name>
</gene>
<dbReference type="OrthoDB" id="9815144at2"/>
<dbReference type="SUPFAM" id="SSF102588">
    <property type="entry name" value="LmbE-like"/>
    <property type="match status" value="1"/>
</dbReference>
<accession>E1ICD8</accession>
<dbReference type="GO" id="GO:0016811">
    <property type="term" value="F:hydrolase activity, acting on carbon-nitrogen (but not peptide) bonds, in linear amides"/>
    <property type="evidence" value="ECO:0007669"/>
    <property type="project" value="TreeGrafter"/>
</dbReference>
<dbReference type="eggNOG" id="COG2120">
    <property type="taxonomic scope" value="Bacteria"/>
</dbReference>
<name>E1ICD8_9CHLR</name>